<protein>
    <submittedName>
        <fullName evidence="7">Putrescine importer</fullName>
    </submittedName>
</protein>
<reference evidence="7 8" key="1">
    <citation type="submission" date="2021-01" db="EMBL/GenBank/DDBJ databases">
        <title>Genomic Encyclopedia of Type Strains, Phase IV (KMG-IV): sequencing the most valuable type-strain genomes for metagenomic binning, comparative biology and taxonomic classification.</title>
        <authorList>
            <person name="Goeker M."/>
        </authorList>
    </citation>
    <scope>NUCLEOTIDE SEQUENCE [LARGE SCALE GENOMIC DNA]</scope>
    <source>
        <strain evidence="7 8">DSM 24834</strain>
    </source>
</reference>
<keyword evidence="2 5" id="KW-0812">Transmembrane</keyword>
<proteinExistence type="predicted"/>
<sequence>METKNSPTLKRSLTLTHVVFFGLAFMAPKTFFSTFGVAVHSTNGMMPTAYAIALVVMLFTAYSYVQLVKAFPNAGAAYTFTQKSISPSIGFIVGWTIIIDYMFSPMISSLIVGISLKAYFPSIPMFVWIILFIIIITTVNILGIKLAAKVNTYMLLLQILLFVLFFILSIKGLLAGKGAGTLFSIVPFYDPEISVPTLLSVIPILCFSFLGFDAVTTLSEETKNPTRTLPKAIYFITMIGGFLFITGSYFAQLIFPEFQSFKNPESAYLEIAMYIGGSIFVSFFVAVGLTSTTASAVASGTSASRILYAMGRENVLTKKIFGYLSPKYRTPVFNILLIGVVALSALFLNLTTAVSLISFGALFAFFFVNLSVVAHYFFRKKQRSFKGTIQYVIIPLIGAALIGLFFIKLDKPSLLLGGTWLLIGFIYLLNLTKMFRQPPPELTFEEAQ</sequence>
<evidence type="ECO:0000256" key="1">
    <source>
        <dbReference type="ARBA" id="ARBA00004141"/>
    </source>
</evidence>
<keyword evidence="3 5" id="KW-1133">Transmembrane helix</keyword>
<dbReference type="PANTHER" id="PTHR42770">
    <property type="entry name" value="AMINO ACID TRANSPORTER-RELATED"/>
    <property type="match status" value="1"/>
</dbReference>
<dbReference type="Gene3D" id="1.20.1740.10">
    <property type="entry name" value="Amino acid/polyamine transporter I"/>
    <property type="match status" value="1"/>
</dbReference>
<dbReference type="PANTHER" id="PTHR42770:SF8">
    <property type="entry name" value="PUTRESCINE IMPORTER PUUP"/>
    <property type="match status" value="1"/>
</dbReference>
<feature type="domain" description="Amino acid permease/ SLC12A" evidence="6">
    <location>
        <begin position="17"/>
        <end position="404"/>
    </location>
</feature>
<name>A0ABS2NHR1_9BACI</name>
<evidence type="ECO:0000256" key="2">
    <source>
        <dbReference type="ARBA" id="ARBA00022692"/>
    </source>
</evidence>
<dbReference type="InterPro" id="IPR050367">
    <property type="entry name" value="APC_superfamily"/>
</dbReference>
<dbReference type="InterPro" id="IPR004841">
    <property type="entry name" value="AA-permease/SLC12A_dom"/>
</dbReference>
<evidence type="ECO:0000259" key="6">
    <source>
        <dbReference type="Pfam" id="PF00324"/>
    </source>
</evidence>
<feature type="transmembrane region" description="Helical" evidence="5">
    <location>
        <begin position="12"/>
        <end position="32"/>
    </location>
</feature>
<evidence type="ECO:0000313" key="8">
    <source>
        <dbReference type="Proteomes" id="UP001646157"/>
    </source>
</evidence>
<feature type="transmembrane region" description="Helical" evidence="5">
    <location>
        <begin position="389"/>
        <end position="407"/>
    </location>
</feature>
<feature type="transmembrane region" description="Helical" evidence="5">
    <location>
        <begin position="232"/>
        <end position="251"/>
    </location>
</feature>
<feature type="transmembrane region" description="Helical" evidence="5">
    <location>
        <begin position="85"/>
        <end position="103"/>
    </location>
</feature>
<feature type="transmembrane region" description="Helical" evidence="5">
    <location>
        <begin position="123"/>
        <end position="143"/>
    </location>
</feature>
<comment type="caution">
    <text evidence="7">The sequence shown here is derived from an EMBL/GenBank/DDBJ whole genome shotgun (WGS) entry which is preliminary data.</text>
</comment>
<feature type="transmembrane region" description="Helical" evidence="5">
    <location>
        <begin position="44"/>
        <end position="65"/>
    </location>
</feature>
<feature type="transmembrane region" description="Helical" evidence="5">
    <location>
        <begin position="155"/>
        <end position="173"/>
    </location>
</feature>
<feature type="transmembrane region" description="Helical" evidence="5">
    <location>
        <begin position="356"/>
        <end position="377"/>
    </location>
</feature>
<comment type="subcellular location">
    <subcellularLocation>
        <location evidence="1">Membrane</location>
        <topology evidence="1">Multi-pass membrane protein</topology>
    </subcellularLocation>
</comment>
<keyword evidence="4 5" id="KW-0472">Membrane</keyword>
<evidence type="ECO:0000313" key="7">
    <source>
        <dbReference type="EMBL" id="MBM7587382.1"/>
    </source>
</evidence>
<feature type="transmembrane region" description="Helical" evidence="5">
    <location>
        <begin position="193"/>
        <end position="212"/>
    </location>
</feature>
<evidence type="ECO:0000256" key="3">
    <source>
        <dbReference type="ARBA" id="ARBA00022989"/>
    </source>
</evidence>
<evidence type="ECO:0000256" key="5">
    <source>
        <dbReference type="SAM" id="Phobius"/>
    </source>
</evidence>
<accession>A0ABS2NHR1</accession>
<dbReference type="PIRSF" id="PIRSF006060">
    <property type="entry name" value="AA_transporter"/>
    <property type="match status" value="1"/>
</dbReference>
<dbReference type="RefSeq" id="WP_205174557.1">
    <property type="nucleotide sequence ID" value="NZ_JAFBDZ010000004.1"/>
</dbReference>
<feature type="transmembrane region" description="Helical" evidence="5">
    <location>
        <begin position="332"/>
        <end position="350"/>
    </location>
</feature>
<dbReference type="Proteomes" id="UP001646157">
    <property type="component" value="Unassembled WGS sequence"/>
</dbReference>
<feature type="transmembrane region" description="Helical" evidence="5">
    <location>
        <begin position="413"/>
        <end position="431"/>
    </location>
</feature>
<dbReference type="EMBL" id="JAFBDZ010000004">
    <property type="protein sequence ID" value="MBM7587382.1"/>
    <property type="molecule type" value="Genomic_DNA"/>
</dbReference>
<keyword evidence="8" id="KW-1185">Reference proteome</keyword>
<organism evidence="7 8">
    <name type="scientific">Rossellomorea pakistanensis</name>
    <dbReference type="NCBI Taxonomy" id="992288"/>
    <lineage>
        <taxon>Bacteria</taxon>
        <taxon>Bacillati</taxon>
        <taxon>Bacillota</taxon>
        <taxon>Bacilli</taxon>
        <taxon>Bacillales</taxon>
        <taxon>Bacillaceae</taxon>
        <taxon>Rossellomorea</taxon>
    </lineage>
</organism>
<evidence type="ECO:0000256" key="4">
    <source>
        <dbReference type="ARBA" id="ARBA00023136"/>
    </source>
</evidence>
<gene>
    <name evidence="7" type="ORF">JOC86_003955</name>
</gene>
<feature type="transmembrane region" description="Helical" evidence="5">
    <location>
        <begin position="271"/>
        <end position="298"/>
    </location>
</feature>
<dbReference type="Pfam" id="PF00324">
    <property type="entry name" value="AA_permease"/>
    <property type="match status" value="1"/>
</dbReference>